<dbReference type="InterPro" id="IPR036873">
    <property type="entry name" value="Rhodanese-like_dom_sf"/>
</dbReference>
<sequence>MAIVAMSTMTLYTIILLILLVVFALWRLYGVYQRNQAAKLIDEKTFKEGMRKAQVIDVREKRDFDAGHILGARNIPYSTMRSFYQQIRKDLPVYLYDQGKEMSARAAILLKKNGYEDIYILKTGYARWDGKTKKASV</sequence>
<dbReference type="OrthoDB" id="9808735at2"/>
<dbReference type="InterPro" id="IPR050229">
    <property type="entry name" value="GlpE_sulfurtransferase"/>
</dbReference>
<dbReference type="PANTHER" id="PTHR43031:SF18">
    <property type="entry name" value="RHODANESE-RELATED SULFURTRANSFERASES"/>
    <property type="match status" value="1"/>
</dbReference>
<dbReference type="Gene3D" id="3.40.250.10">
    <property type="entry name" value="Rhodanese-like domain"/>
    <property type="match status" value="1"/>
</dbReference>
<dbReference type="InterPro" id="IPR001763">
    <property type="entry name" value="Rhodanese-like_dom"/>
</dbReference>
<gene>
    <name evidence="3" type="ORF">FD04_GL000929</name>
</gene>
<keyword evidence="1" id="KW-1133">Transmembrane helix</keyword>
<evidence type="ECO:0000313" key="3">
    <source>
        <dbReference type="EMBL" id="KRK97954.1"/>
    </source>
</evidence>
<evidence type="ECO:0000259" key="2">
    <source>
        <dbReference type="PROSITE" id="PS50206"/>
    </source>
</evidence>
<evidence type="ECO:0000256" key="1">
    <source>
        <dbReference type="SAM" id="Phobius"/>
    </source>
</evidence>
<dbReference type="GO" id="GO:0016740">
    <property type="term" value="F:transferase activity"/>
    <property type="evidence" value="ECO:0007669"/>
    <property type="project" value="UniProtKB-KW"/>
</dbReference>
<feature type="domain" description="Rhodanese" evidence="2">
    <location>
        <begin position="49"/>
        <end position="134"/>
    </location>
</feature>
<dbReference type="CDD" id="cd00158">
    <property type="entry name" value="RHOD"/>
    <property type="match status" value="1"/>
</dbReference>
<comment type="caution">
    <text evidence="3">The sequence shown here is derived from an EMBL/GenBank/DDBJ whole genome shotgun (WGS) entry which is preliminary data.</text>
</comment>
<dbReference type="PROSITE" id="PS50206">
    <property type="entry name" value="RHODANESE_3"/>
    <property type="match status" value="1"/>
</dbReference>
<name>A0A0R1M049_9LACO</name>
<feature type="transmembrane region" description="Helical" evidence="1">
    <location>
        <begin position="6"/>
        <end position="29"/>
    </location>
</feature>
<keyword evidence="1" id="KW-0812">Transmembrane</keyword>
<proteinExistence type="predicted"/>
<dbReference type="EMBL" id="AZEE01000028">
    <property type="protein sequence ID" value="KRK97954.1"/>
    <property type="molecule type" value="Genomic_DNA"/>
</dbReference>
<accession>A0A0R1M049</accession>
<keyword evidence="3" id="KW-0808">Transferase</keyword>
<dbReference type="Pfam" id="PF00581">
    <property type="entry name" value="Rhodanese"/>
    <property type="match status" value="1"/>
</dbReference>
<dbReference type="SUPFAM" id="SSF52821">
    <property type="entry name" value="Rhodanese/Cell cycle control phosphatase"/>
    <property type="match status" value="1"/>
</dbReference>
<dbReference type="STRING" id="1423776.FD04_GL000929"/>
<dbReference type="SMART" id="SM00450">
    <property type="entry name" value="RHOD"/>
    <property type="match status" value="1"/>
</dbReference>
<dbReference type="PANTHER" id="PTHR43031">
    <property type="entry name" value="FAD-DEPENDENT OXIDOREDUCTASE"/>
    <property type="match status" value="1"/>
</dbReference>
<dbReference type="PATRIC" id="fig|1423776.4.peg.938"/>
<keyword evidence="4" id="KW-1185">Reference proteome</keyword>
<keyword evidence="1" id="KW-0472">Membrane</keyword>
<dbReference type="RefSeq" id="WP_056947765.1">
    <property type="nucleotide sequence ID" value="NZ_AZEE01000028.1"/>
</dbReference>
<dbReference type="Proteomes" id="UP000051160">
    <property type="component" value="Unassembled WGS sequence"/>
</dbReference>
<organism evidence="3 4">
    <name type="scientific">Secundilactobacillus odoratitofui DSM 19909 = JCM 15043</name>
    <dbReference type="NCBI Taxonomy" id="1423776"/>
    <lineage>
        <taxon>Bacteria</taxon>
        <taxon>Bacillati</taxon>
        <taxon>Bacillota</taxon>
        <taxon>Bacilli</taxon>
        <taxon>Lactobacillales</taxon>
        <taxon>Lactobacillaceae</taxon>
        <taxon>Secundilactobacillus</taxon>
    </lineage>
</organism>
<protein>
    <submittedName>
        <fullName evidence="3">Rhodanese-related sulfurtransferase</fullName>
    </submittedName>
</protein>
<dbReference type="AlphaFoldDB" id="A0A0R1M049"/>
<reference evidence="3 4" key="1">
    <citation type="journal article" date="2015" name="Genome Announc.">
        <title>Expanding the biotechnology potential of lactobacilli through comparative genomics of 213 strains and associated genera.</title>
        <authorList>
            <person name="Sun Z."/>
            <person name="Harris H.M."/>
            <person name="McCann A."/>
            <person name="Guo C."/>
            <person name="Argimon S."/>
            <person name="Zhang W."/>
            <person name="Yang X."/>
            <person name="Jeffery I.B."/>
            <person name="Cooney J.C."/>
            <person name="Kagawa T.F."/>
            <person name="Liu W."/>
            <person name="Song Y."/>
            <person name="Salvetti E."/>
            <person name="Wrobel A."/>
            <person name="Rasinkangas P."/>
            <person name="Parkhill J."/>
            <person name="Rea M.C."/>
            <person name="O'Sullivan O."/>
            <person name="Ritari J."/>
            <person name="Douillard F.P."/>
            <person name="Paul Ross R."/>
            <person name="Yang R."/>
            <person name="Briner A.E."/>
            <person name="Felis G.E."/>
            <person name="de Vos W.M."/>
            <person name="Barrangou R."/>
            <person name="Klaenhammer T.R."/>
            <person name="Caufield P.W."/>
            <person name="Cui Y."/>
            <person name="Zhang H."/>
            <person name="O'Toole P.W."/>
        </authorList>
    </citation>
    <scope>NUCLEOTIDE SEQUENCE [LARGE SCALE GENOMIC DNA]</scope>
    <source>
        <strain evidence="3 4">DSM 19909</strain>
    </source>
</reference>
<evidence type="ECO:0000313" key="4">
    <source>
        <dbReference type="Proteomes" id="UP000051160"/>
    </source>
</evidence>